<evidence type="ECO:0000313" key="2">
    <source>
        <dbReference type="EMBL" id="TSP09249.1"/>
    </source>
</evidence>
<dbReference type="KEGG" id="ccam:M5D45_08845"/>
<accession>A0AAE9L0A7</accession>
<organism evidence="3 5">
    <name type="scientific">Cupriavidus campinensis</name>
    <dbReference type="NCBI Taxonomy" id="151783"/>
    <lineage>
        <taxon>Bacteria</taxon>
        <taxon>Pseudomonadati</taxon>
        <taxon>Pseudomonadota</taxon>
        <taxon>Betaproteobacteria</taxon>
        <taxon>Burkholderiales</taxon>
        <taxon>Burkholderiaceae</taxon>
        <taxon>Cupriavidus</taxon>
    </lineage>
</organism>
<reference evidence="3" key="2">
    <citation type="journal article" date="2022" name="Microbiol. Resour. Announc.">
        <title>Genome Sequence of Cupriavidus campinensis Strain G5, a Member of a Bacterial Consortium Capable of Polyethylene Degradation.</title>
        <authorList>
            <person name="Schneider B."/>
            <person name="Pfeiffer F."/>
            <person name="Dyall-Smith M."/>
            <person name="Kunte H.J."/>
        </authorList>
    </citation>
    <scope>NUCLEOTIDE SEQUENCE</scope>
    <source>
        <strain evidence="3">G5</strain>
    </source>
</reference>
<feature type="region of interest" description="Disordered" evidence="1">
    <location>
        <begin position="1"/>
        <end position="21"/>
    </location>
</feature>
<dbReference type="AlphaFoldDB" id="A0AAE9L0A7"/>
<evidence type="ECO:0000313" key="3">
    <source>
        <dbReference type="EMBL" id="URF02683.1"/>
    </source>
</evidence>
<dbReference type="EMBL" id="VCIZ01000031">
    <property type="protein sequence ID" value="TSP09249.1"/>
    <property type="molecule type" value="Genomic_DNA"/>
</dbReference>
<name>A0AAE9L0A7_9BURK</name>
<gene>
    <name evidence="2" type="ORF">FGG12_28600</name>
    <name evidence="3" type="ORF">M5D45_08845</name>
</gene>
<dbReference type="Proteomes" id="UP001056132">
    <property type="component" value="Chromosome 1"/>
</dbReference>
<reference evidence="2 4" key="1">
    <citation type="submission" date="2019-05" db="EMBL/GenBank/DDBJ databases">
        <title>Whole genome sequence analysis of Cupriavidus campinensis S14E4C strain.</title>
        <authorList>
            <person name="Abbaszade G."/>
            <person name="Szabo A."/>
            <person name="Toumi M."/>
            <person name="Toth E."/>
        </authorList>
    </citation>
    <scope>NUCLEOTIDE SEQUENCE [LARGE SCALE GENOMIC DNA]</scope>
    <source>
        <strain evidence="2 4">S14E4C</strain>
    </source>
</reference>
<evidence type="ECO:0000313" key="4">
    <source>
        <dbReference type="Proteomes" id="UP000318943"/>
    </source>
</evidence>
<dbReference type="RefSeq" id="WP_144203476.1">
    <property type="nucleotide sequence ID" value="NZ_CAJPVH010000013.1"/>
</dbReference>
<keyword evidence="4" id="KW-1185">Reference proteome</keyword>
<protein>
    <submittedName>
        <fullName evidence="3">Uncharacterized protein</fullName>
    </submittedName>
</protein>
<proteinExistence type="predicted"/>
<sequence length="134" mass="15232">MKMQESTFSVAAGAGSESEPNADSFRLSGLSSEWLFSSGFWQDLNVEIGTIFDQFEEDEVDSSVTEKVANYLWKRIDMLIVNPIYKIEFVRGWTSSNEPLIEAVERDKLIFELKGLHTFLVASLVRAQRVLFSL</sequence>
<dbReference type="Proteomes" id="UP000318943">
    <property type="component" value="Unassembled WGS sequence"/>
</dbReference>
<evidence type="ECO:0000313" key="5">
    <source>
        <dbReference type="Proteomes" id="UP001056132"/>
    </source>
</evidence>
<reference evidence="3" key="3">
    <citation type="submission" date="2022-05" db="EMBL/GenBank/DDBJ databases">
        <authorList>
            <person name="Kunte H.-J."/>
        </authorList>
    </citation>
    <scope>NUCLEOTIDE SEQUENCE</scope>
    <source>
        <strain evidence="3">G5</strain>
    </source>
</reference>
<dbReference type="EMBL" id="CP097330">
    <property type="protein sequence ID" value="URF02683.1"/>
    <property type="molecule type" value="Genomic_DNA"/>
</dbReference>
<evidence type="ECO:0000256" key="1">
    <source>
        <dbReference type="SAM" id="MobiDB-lite"/>
    </source>
</evidence>